<sequence length="53" mass="5774">MELSHNPCFAWVWRLSSDLSVAPPWTESRVSAHVISEQMASAADVFATAIKAA</sequence>
<dbReference type="Proteomes" id="UP000334990">
    <property type="component" value="Unassembled WGS sequence"/>
</dbReference>
<gene>
    <name evidence="1" type="ORF">Acor_08860</name>
</gene>
<evidence type="ECO:0000313" key="2">
    <source>
        <dbReference type="Proteomes" id="UP000334990"/>
    </source>
</evidence>
<accession>A0A5M3VUR4</accession>
<dbReference type="AlphaFoldDB" id="A0A5M3VUR4"/>
<protein>
    <submittedName>
        <fullName evidence="1">Uncharacterized protein</fullName>
    </submittedName>
</protein>
<evidence type="ECO:0000313" key="1">
    <source>
        <dbReference type="EMBL" id="GER98822.1"/>
    </source>
</evidence>
<proteinExistence type="predicted"/>
<reference evidence="1 2" key="1">
    <citation type="submission" date="2019-10" db="EMBL/GenBank/DDBJ databases">
        <title>Whole genome shotgun sequence of Acrocarpospora corrugata NBRC 13972.</title>
        <authorList>
            <person name="Ichikawa N."/>
            <person name="Kimura A."/>
            <person name="Kitahashi Y."/>
            <person name="Komaki H."/>
            <person name="Oguchi A."/>
        </authorList>
    </citation>
    <scope>NUCLEOTIDE SEQUENCE [LARGE SCALE GENOMIC DNA]</scope>
    <source>
        <strain evidence="1 2">NBRC 13972</strain>
    </source>
</reference>
<name>A0A5M3VUR4_9ACTN</name>
<dbReference type="EMBL" id="BLAD01000037">
    <property type="protein sequence ID" value="GER98822.1"/>
    <property type="molecule type" value="Genomic_DNA"/>
</dbReference>
<organism evidence="1 2">
    <name type="scientific">Acrocarpospora corrugata</name>
    <dbReference type="NCBI Taxonomy" id="35763"/>
    <lineage>
        <taxon>Bacteria</taxon>
        <taxon>Bacillati</taxon>
        <taxon>Actinomycetota</taxon>
        <taxon>Actinomycetes</taxon>
        <taxon>Streptosporangiales</taxon>
        <taxon>Streptosporangiaceae</taxon>
        <taxon>Acrocarpospora</taxon>
    </lineage>
</organism>
<keyword evidence="2" id="KW-1185">Reference proteome</keyword>
<comment type="caution">
    <text evidence="1">The sequence shown here is derived from an EMBL/GenBank/DDBJ whole genome shotgun (WGS) entry which is preliminary data.</text>
</comment>